<accession>A0A6C0BRM3</accession>
<protein>
    <submittedName>
        <fullName evidence="1">Uncharacterized protein</fullName>
    </submittedName>
</protein>
<reference evidence="1" key="1">
    <citation type="journal article" date="2020" name="Nature">
        <title>Giant virus diversity and host interactions through global metagenomics.</title>
        <authorList>
            <person name="Schulz F."/>
            <person name="Roux S."/>
            <person name="Paez-Espino D."/>
            <person name="Jungbluth S."/>
            <person name="Walsh D.A."/>
            <person name="Denef V.J."/>
            <person name="McMahon K.D."/>
            <person name="Konstantinidis K.T."/>
            <person name="Eloe-Fadrosh E.A."/>
            <person name="Kyrpides N.C."/>
            <person name="Woyke T."/>
        </authorList>
    </citation>
    <scope>NUCLEOTIDE SEQUENCE</scope>
    <source>
        <strain evidence="1">GVMAG-M-3300018416-45</strain>
    </source>
</reference>
<name>A0A6C0BRM3_9ZZZZ</name>
<proteinExistence type="predicted"/>
<organism evidence="1">
    <name type="scientific">viral metagenome</name>
    <dbReference type="NCBI Taxonomy" id="1070528"/>
    <lineage>
        <taxon>unclassified sequences</taxon>
        <taxon>metagenomes</taxon>
        <taxon>organismal metagenomes</taxon>
    </lineage>
</organism>
<dbReference type="EMBL" id="MN739228">
    <property type="protein sequence ID" value="QHS94632.1"/>
    <property type="molecule type" value="Genomic_DNA"/>
</dbReference>
<dbReference type="AlphaFoldDB" id="A0A6C0BRM3"/>
<sequence length="341" mass="39073">MDLPTANIIGTTMASEEQETVHLGHLMDDETACLAKIKAHRANGFDFYGDEEELTRCLEPIEWDWNSYTDDKRPYIRKYAEMMGELERIRKDIDVAKETIKDIDLTPQQVKIEVKEYASKFEASLTALTHRFECQTEELKLEHSQRIEAMGEKINRLERMVGVMASPYFGAYNKFTLNYVVHTNDEFMFQVIINRIEVTSVDGQSGFSRVMESLLICIYHNRIEMLRRIMERYADDTPLPISPTGSPYIIMELLTKHTKFNATYQASNGTNLRICTNEGRFDSTLHMAAAFGRIEIIEIMIGYIAALPHPNTVVIPVPSGDNGNKICTILRDYGVTSMPRF</sequence>
<evidence type="ECO:0000313" key="1">
    <source>
        <dbReference type="EMBL" id="QHS94632.1"/>
    </source>
</evidence>